<evidence type="ECO:0000256" key="3">
    <source>
        <dbReference type="ARBA" id="ARBA00022617"/>
    </source>
</evidence>
<dbReference type="Gene3D" id="1.10.630.10">
    <property type="entry name" value="Cytochrome P450"/>
    <property type="match status" value="1"/>
</dbReference>
<comment type="cofactor">
    <cofactor evidence="1 7">
        <name>heme</name>
        <dbReference type="ChEBI" id="CHEBI:30413"/>
    </cofactor>
</comment>
<evidence type="ECO:0000256" key="6">
    <source>
        <dbReference type="ARBA" id="ARBA00023033"/>
    </source>
</evidence>
<dbReference type="InterPro" id="IPR050121">
    <property type="entry name" value="Cytochrome_P450_monoxygenase"/>
</dbReference>
<comment type="caution">
    <text evidence="9">The sequence shown here is derived from an EMBL/GenBank/DDBJ whole genome shotgun (WGS) entry which is preliminary data.</text>
</comment>
<keyword evidence="6" id="KW-0560">Oxidoreductase</keyword>
<protein>
    <recommendedName>
        <fullName evidence="11">Cytochrome P450</fullName>
    </recommendedName>
</protein>
<organism evidence="9 10">
    <name type="scientific">Xylaria hypoxylon</name>
    <dbReference type="NCBI Taxonomy" id="37992"/>
    <lineage>
        <taxon>Eukaryota</taxon>
        <taxon>Fungi</taxon>
        <taxon>Dikarya</taxon>
        <taxon>Ascomycota</taxon>
        <taxon>Pezizomycotina</taxon>
        <taxon>Sordariomycetes</taxon>
        <taxon>Xylariomycetidae</taxon>
        <taxon>Xylariales</taxon>
        <taxon>Xylariaceae</taxon>
        <taxon>Xylaria</taxon>
    </lineage>
</organism>
<keyword evidence="8" id="KW-0472">Membrane</keyword>
<keyword evidence="3 7" id="KW-0349">Heme</keyword>
<keyword evidence="5 7" id="KW-0408">Iron</keyword>
<dbReference type="PANTHER" id="PTHR24305:SF232">
    <property type="entry name" value="P450, PUTATIVE (EUROFUNG)-RELATED"/>
    <property type="match status" value="1"/>
</dbReference>
<dbReference type="SUPFAM" id="SSF48264">
    <property type="entry name" value="Cytochrome P450"/>
    <property type="match status" value="1"/>
</dbReference>
<evidence type="ECO:0000256" key="5">
    <source>
        <dbReference type="ARBA" id="ARBA00023004"/>
    </source>
</evidence>
<dbReference type="InterPro" id="IPR001128">
    <property type="entry name" value="Cyt_P450"/>
</dbReference>
<evidence type="ECO:0000313" key="9">
    <source>
        <dbReference type="EMBL" id="TGJ78771.1"/>
    </source>
</evidence>
<dbReference type="InterPro" id="IPR036396">
    <property type="entry name" value="Cyt_P450_sf"/>
</dbReference>
<dbReference type="PANTHER" id="PTHR24305">
    <property type="entry name" value="CYTOCHROME P450"/>
    <property type="match status" value="1"/>
</dbReference>
<dbReference type="OrthoDB" id="1470350at2759"/>
<comment type="similarity">
    <text evidence="2">Belongs to the cytochrome P450 family.</text>
</comment>
<evidence type="ECO:0000313" key="10">
    <source>
        <dbReference type="Proteomes" id="UP000297716"/>
    </source>
</evidence>
<dbReference type="STRING" id="37992.A0A4Z0YHL7"/>
<dbReference type="GO" id="GO:0020037">
    <property type="term" value="F:heme binding"/>
    <property type="evidence" value="ECO:0007669"/>
    <property type="project" value="InterPro"/>
</dbReference>
<keyword evidence="6" id="KW-0503">Monooxygenase</keyword>
<gene>
    <name evidence="9" type="ORF">E0Z10_g9993</name>
</gene>
<feature type="transmembrane region" description="Helical" evidence="8">
    <location>
        <begin position="12"/>
        <end position="35"/>
    </location>
</feature>
<dbReference type="PRINTS" id="PR00385">
    <property type="entry name" value="P450"/>
</dbReference>
<proteinExistence type="inferred from homology"/>
<reference evidence="9 10" key="1">
    <citation type="submission" date="2019-03" db="EMBL/GenBank/DDBJ databases">
        <title>Draft genome sequence of Xylaria hypoxylon DSM 108379, a ubiquitous saprotrophic-parasitic fungi on hardwood.</title>
        <authorList>
            <person name="Buettner E."/>
            <person name="Leonhardt S."/>
            <person name="Gebauer A.M."/>
            <person name="Liers C."/>
            <person name="Hofrichter M."/>
            <person name="Kellner H."/>
        </authorList>
    </citation>
    <scope>NUCLEOTIDE SEQUENCE [LARGE SCALE GENOMIC DNA]</scope>
    <source>
        <strain evidence="9 10">DSM 108379</strain>
    </source>
</reference>
<dbReference type="AlphaFoldDB" id="A0A4Z0YHL7"/>
<dbReference type="Pfam" id="PF00067">
    <property type="entry name" value="p450"/>
    <property type="match status" value="2"/>
</dbReference>
<keyword evidence="4 7" id="KW-0479">Metal-binding</keyword>
<accession>A0A4Z0YHL7</accession>
<keyword evidence="8" id="KW-0812">Transmembrane</keyword>
<sequence>MTLYHVFTLGDAGIPSVMVVTAVFTLVASSLYLLYQRLLPKPLPGIAYNAEVTRSLWGDASSLARCLSSNGEFSGWLGEQCLKLGSPVCQVFVQPFTRPWVLVGDFHEAQDILMRRAEFEKPQFLIDALQGLGDFHVRLRTGDEEFKYRRQLRQDLMTPTYLNNYIGPFLHHKGLKLINLFELKTNLAKGRPFCIREDFTRVVLDVMLYHAFGEDYNESALEPQLELLANLPSSSIPEGLIDDPATFVEAPRSFFLELLHETAEVLERTTVSPTPRLSFWWWSKQGWYKNMIAEKNRVILKQIRKAADNIHTGEAKSALGHMMMRERAAAEKKGREPDLSNQAMIDEVASIISFSALAWVTKYLTGYTYAQSKLREELYSAFPEAVEEGRPPTFDNLRRAKLPYLEAVIEETRRLTPFVIVRETTQETKILGRQIPKGTQCFMVSAGPGMMLPSVPVDEETRSATSRAAKPWGKWDESRDLKLFEPERWLTPTENGGVVFDATAGPQLGFGMGVRQCWGRRLAQLTVRTLIALVVWEFEMLEIPDDLGGYAGVDGISREPVKAFARLRKVNPYKV</sequence>
<dbReference type="GO" id="GO:0005506">
    <property type="term" value="F:iron ion binding"/>
    <property type="evidence" value="ECO:0007669"/>
    <property type="project" value="InterPro"/>
</dbReference>
<evidence type="ECO:0000256" key="4">
    <source>
        <dbReference type="ARBA" id="ARBA00022723"/>
    </source>
</evidence>
<evidence type="ECO:0000256" key="2">
    <source>
        <dbReference type="ARBA" id="ARBA00010617"/>
    </source>
</evidence>
<feature type="binding site" description="axial binding residue" evidence="7">
    <location>
        <position position="517"/>
    </location>
    <ligand>
        <name>heme</name>
        <dbReference type="ChEBI" id="CHEBI:30413"/>
    </ligand>
    <ligandPart>
        <name>Fe</name>
        <dbReference type="ChEBI" id="CHEBI:18248"/>
    </ligandPart>
</feature>
<dbReference type="GO" id="GO:0016705">
    <property type="term" value="F:oxidoreductase activity, acting on paired donors, with incorporation or reduction of molecular oxygen"/>
    <property type="evidence" value="ECO:0007669"/>
    <property type="project" value="InterPro"/>
</dbReference>
<evidence type="ECO:0000256" key="8">
    <source>
        <dbReference type="SAM" id="Phobius"/>
    </source>
</evidence>
<name>A0A4Z0YHL7_9PEZI</name>
<dbReference type="PRINTS" id="PR00465">
    <property type="entry name" value="EP450IV"/>
</dbReference>
<keyword evidence="10" id="KW-1185">Reference proteome</keyword>
<dbReference type="GO" id="GO:0004497">
    <property type="term" value="F:monooxygenase activity"/>
    <property type="evidence" value="ECO:0007669"/>
    <property type="project" value="UniProtKB-KW"/>
</dbReference>
<evidence type="ECO:0000256" key="7">
    <source>
        <dbReference type="PIRSR" id="PIRSR602403-1"/>
    </source>
</evidence>
<keyword evidence="8" id="KW-1133">Transmembrane helix</keyword>
<dbReference type="EMBL" id="SKBN01000351">
    <property type="protein sequence ID" value="TGJ78771.1"/>
    <property type="molecule type" value="Genomic_DNA"/>
</dbReference>
<evidence type="ECO:0000256" key="1">
    <source>
        <dbReference type="ARBA" id="ARBA00001971"/>
    </source>
</evidence>
<dbReference type="InterPro" id="IPR002403">
    <property type="entry name" value="Cyt_P450_E_grp-IV"/>
</dbReference>
<dbReference type="Proteomes" id="UP000297716">
    <property type="component" value="Unassembled WGS sequence"/>
</dbReference>
<evidence type="ECO:0008006" key="11">
    <source>
        <dbReference type="Google" id="ProtNLM"/>
    </source>
</evidence>